<protein>
    <recommendedName>
        <fullName evidence="8">Replication protein A subunit</fullName>
    </recommendedName>
</protein>
<reference evidence="6" key="2">
    <citation type="submission" date="2023-05" db="EMBL/GenBank/DDBJ databases">
        <authorList>
            <person name="Schelkunov M.I."/>
        </authorList>
    </citation>
    <scope>NUCLEOTIDE SEQUENCE</scope>
    <source>
        <strain evidence="6">Hsosn_3</strain>
        <tissue evidence="6">Leaf</tissue>
    </source>
</reference>
<feature type="domain" description="Replication protein A OB" evidence="5">
    <location>
        <begin position="131"/>
        <end position="225"/>
    </location>
</feature>
<keyword evidence="7" id="KW-1185">Reference proteome</keyword>
<dbReference type="AlphaFoldDB" id="A0AAD8MVF1"/>
<dbReference type="InterPro" id="IPR013955">
    <property type="entry name" value="Rep_factor-A_C"/>
</dbReference>
<feature type="compositionally biased region" description="Polar residues" evidence="2">
    <location>
        <begin position="416"/>
        <end position="435"/>
    </location>
</feature>
<evidence type="ECO:0000259" key="4">
    <source>
        <dbReference type="Pfam" id="PF08646"/>
    </source>
</evidence>
<proteinExistence type="predicted"/>
<evidence type="ECO:0000256" key="1">
    <source>
        <dbReference type="ARBA" id="ARBA00023125"/>
    </source>
</evidence>
<feature type="domain" description="Replication factor A C-terminal" evidence="4">
    <location>
        <begin position="280"/>
        <end position="390"/>
    </location>
</feature>
<dbReference type="PANTHER" id="PTHR47165">
    <property type="entry name" value="OS03G0429900 PROTEIN"/>
    <property type="match status" value="1"/>
</dbReference>
<evidence type="ECO:0000313" key="6">
    <source>
        <dbReference type="EMBL" id="KAK1385263.1"/>
    </source>
</evidence>
<evidence type="ECO:0000259" key="3">
    <source>
        <dbReference type="Pfam" id="PF02721"/>
    </source>
</evidence>
<dbReference type="EMBL" id="JAUIZM010000005">
    <property type="protein sequence ID" value="KAK1385263.1"/>
    <property type="molecule type" value="Genomic_DNA"/>
</dbReference>
<name>A0AAD8MVF1_9APIA</name>
<dbReference type="Gene3D" id="2.40.50.140">
    <property type="entry name" value="Nucleic acid-binding proteins"/>
    <property type="match status" value="3"/>
</dbReference>
<feature type="region of interest" description="Disordered" evidence="2">
    <location>
        <begin position="416"/>
        <end position="465"/>
    </location>
</feature>
<dbReference type="Pfam" id="PF02721">
    <property type="entry name" value="DUF223"/>
    <property type="match status" value="1"/>
</dbReference>
<dbReference type="InterPro" id="IPR031657">
    <property type="entry name" value="REPA_OB_2"/>
</dbReference>
<evidence type="ECO:0000259" key="5">
    <source>
        <dbReference type="Pfam" id="PF16900"/>
    </source>
</evidence>
<dbReference type="InterPro" id="IPR012340">
    <property type="entry name" value="NA-bd_OB-fold"/>
</dbReference>
<evidence type="ECO:0000256" key="2">
    <source>
        <dbReference type="SAM" id="MobiDB-lite"/>
    </source>
</evidence>
<comment type="caution">
    <text evidence="6">The sequence shown here is derived from an EMBL/GenBank/DDBJ whole genome shotgun (WGS) entry which is preliminary data.</text>
</comment>
<dbReference type="Proteomes" id="UP001237642">
    <property type="component" value="Unassembled WGS sequence"/>
</dbReference>
<dbReference type="GO" id="GO:0003677">
    <property type="term" value="F:DNA binding"/>
    <property type="evidence" value="ECO:0007669"/>
    <property type="project" value="UniProtKB-KW"/>
</dbReference>
<gene>
    <name evidence="6" type="ORF">POM88_022998</name>
</gene>
<evidence type="ECO:0000313" key="7">
    <source>
        <dbReference type="Proteomes" id="UP001237642"/>
    </source>
</evidence>
<dbReference type="PANTHER" id="PTHR47165:SF4">
    <property type="entry name" value="OS03G0429900 PROTEIN"/>
    <property type="match status" value="1"/>
</dbReference>
<dbReference type="Pfam" id="PF08646">
    <property type="entry name" value="Rep_fac-A_C"/>
    <property type="match status" value="1"/>
</dbReference>
<dbReference type="Pfam" id="PF16900">
    <property type="entry name" value="REPA_OB_2"/>
    <property type="match status" value="1"/>
</dbReference>
<accession>A0AAD8MVF1</accession>
<reference evidence="6" key="1">
    <citation type="submission" date="2023-02" db="EMBL/GenBank/DDBJ databases">
        <title>Genome of toxic invasive species Heracleum sosnowskyi carries increased number of genes despite the absence of recent whole-genome duplications.</title>
        <authorList>
            <person name="Schelkunov M."/>
            <person name="Shtratnikova V."/>
            <person name="Makarenko M."/>
            <person name="Klepikova A."/>
            <person name="Omelchenko D."/>
            <person name="Novikova G."/>
            <person name="Obukhova E."/>
            <person name="Bogdanov V."/>
            <person name="Penin A."/>
            <person name="Logacheva M."/>
        </authorList>
    </citation>
    <scope>NUCLEOTIDE SEQUENCE</scope>
    <source>
        <strain evidence="6">Hsosn_3</strain>
        <tissue evidence="6">Leaf</tissue>
    </source>
</reference>
<dbReference type="InterPro" id="IPR003871">
    <property type="entry name" value="RFA1B/D_OB_1st"/>
</dbReference>
<evidence type="ECO:0008006" key="8">
    <source>
        <dbReference type="Google" id="ProtNLM"/>
    </source>
</evidence>
<organism evidence="6 7">
    <name type="scientific">Heracleum sosnowskyi</name>
    <dbReference type="NCBI Taxonomy" id="360622"/>
    <lineage>
        <taxon>Eukaryota</taxon>
        <taxon>Viridiplantae</taxon>
        <taxon>Streptophyta</taxon>
        <taxon>Embryophyta</taxon>
        <taxon>Tracheophyta</taxon>
        <taxon>Spermatophyta</taxon>
        <taxon>Magnoliopsida</taxon>
        <taxon>eudicotyledons</taxon>
        <taxon>Gunneridae</taxon>
        <taxon>Pentapetalae</taxon>
        <taxon>asterids</taxon>
        <taxon>campanulids</taxon>
        <taxon>Apiales</taxon>
        <taxon>Apiaceae</taxon>
        <taxon>Apioideae</taxon>
        <taxon>apioid superclade</taxon>
        <taxon>Tordylieae</taxon>
        <taxon>Tordyliinae</taxon>
        <taxon>Heracleum</taxon>
    </lineage>
</organism>
<feature type="domain" description="Replication protein A 70 kDa DNA-binding subunit B/D first OB fold" evidence="3">
    <location>
        <begin position="6"/>
        <end position="96"/>
    </location>
</feature>
<dbReference type="SUPFAM" id="SSF50249">
    <property type="entry name" value="Nucleic acid-binding proteins"/>
    <property type="match status" value="3"/>
</dbReference>
<sequence length="465" mass="53863">MAVNRFHSLGDVNPGSYNWNVKVRIVRSWRGVSFSGEEFKGLNLLLLDDKNIRMHAFVPGNIIKNHEDKFSEGNICKISNFSVKQYKPDEKFRSINSDKQIILTTYSKVEKIYPDDMLIPKNMFDFYDLCDLSDITNDNLYLTDVIGVIQRDLPLAKVMNRFNNIQSQVKFIIVDGRASVNVTFWDSIADEFVKAISNETEFPIIIIIASAKVTSWQGSKHSTSQVELSNVSATKFYLNYEDHTVWHLRQLLDTPLFSQYDFSAQIPKKVEKEVVCEVKVMQVIETSSWYIYLCSSCYKEIENRDGKFKCYRCSDRNVPHPYRKWNFHIEAKDQSGTIDILLFDREARTILPIDDFDSDEEEENSIKFRQIIKQLEKNQYTIKLEIRTANIDKTETIYYASGIYKNDSYQIVSNMENSTPTDNLQESFSQASGSSYHLDGFSQLNFDSPDPTKKKKKSGLGKKKK</sequence>
<keyword evidence="1" id="KW-0238">DNA-binding</keyword>
<feature type="compositionally biased region" description="Basic residues" evidence="2">
    <location>
        <begin position="453"/>
        <end position="465"/>
    </location>
</feature>